<feature type="chain" id="PRO_5017487511" evidence="1">
    <location>
        <begin position="33"/>
        <end position="475"/>
    </location>
</feature>
<dbReference type="AlphaFoldDB" id="A0A3A3GEQ1"/>
<dbReference type="SUPFAM" id="SSF159501">
    <property type="entry name" value="EreA/ChaN-like"/>
    <property type="match status" value="1"/>
</dbReference>
<dbReference type="RefSeq" id="WP_119795533.1">
    <property type="nucleotide sequence ID" value="NZ_QYZD01000024.1"/>
</dbReference>
<organism evidence="2 3">
    <name type="scientific">Paenibacillus thiaminolyticus</name>
    <name type="common">Bacillus thiaminolyticus</name>
    <dbReference type="NCBI Taxonomy" id="49283"/>
    <lineage>
        <taxon>Bacteria</taxon>
        <taxon>Bacillati</taxon>
        <taxon>Bacillota</taxon>
        <taxon>Bacilli</taxon>
        <taxon>Bacillales</taxon>
        <taxon>Paenibacillaceae</taxon>
        <taxon>Paenibacillus</taxon>
    </lineage>
</organism>
<feature type="signal peptide" evidence="1">
    <location>
        <begin position="1"/>
        <end position="32"/>
    </location>
</feature>
<protein>
    <submittedName>
        <fullName evidence="2">Erythromycin esterase</fullName>
    </submittedName>
</protein>
<evidence type="ECO:0000313" key="3">
    <source>
        <dbReference type="Proteomes" id="UP000266177"/>
    </source>
</evidence>
<accession>A0A3A3GEQ1</accession>
<dbReference type="Pfam" id="PF05139">
    <property type="entry name" value="Erythro_esteras"/>
    <property type="match status" value="1"/>
</dbReference>
<reference evidence="2 3" key="1">
    <citation type="submission" date="2018-09" db="EMBL/GenBank/DDBJ databases">
        <title>Paenibacillus SK2017-BO5.</title>
        <authorList>
            <person name="Piskunova J.V."/>
            <person name="Dubiley S.A."/>
            <person name="Severinov K.V."/>
        </authorList>
    </citation>
    <scope>NUCLEOTIDE SEQUENCE [LARGE SCALE GENOMIC DNA]</scope>
    <source>
        <strain evidence="2 3">BO5</strain>
    </source>
</reference>
<gene>
    <name evidence="2" type="ORF">DQX05_21560</name>
</gene>
<keyword evidence="1" id="KW-0732">Signal</keyword>
<dbReference type="CDD" id="cd14728">
    <property type="entry name" value="Ere-like"/>
    <property type="match status" value="1"/>
</dbReference>
<name>A0A3A3GEQ1_PANTH</name>
<dbReference type="EMBL" id="QYZD01000024">
    <property type="protein sequence ID" value="RJG21459.1"/>
    <property type="molecule type" value="Genomic_DNA"/>
</dbReference>
<sequence>MKPHMTKWTRRSVQLFAASLISVSALFSWAPAAYGEASPAAAASAATVSGTASTEFRQQWEDWLRTNAYALDTIQPAPTKDGQAAEGSFADLDMLKPLLLDKRIVYLGESSHGVAAFNSVKTRLIQFLHQELGFNVVAFESPLGNAATAFGNMKTKTPEEMLKTSIFPQWRTKETLPLFQYMKETQATEQPLQLAGFDMQPMGPILAGDWMKDDGLNARYVEAERSMWKWMSSEDLAAFAKEKPNLLKLYQDMRAKVAKQEQDLVKIYPDNPHLIAMMNRMLDDRIRLVDEYIELSIKANVTAQEGDYSGMMKMMEWRDQAMADNLLWMATEIYPTEKIIVWGHNTHISKATSRLEQSFMPEGRFMGELMQNTMFGPYSYAIGLYMGSGTSADNLGETFEVQPVPANSIESLMKTANRPYTFVDLRYPEKSQGSSWMSEPRSALYFGMLPEVFVPREQYDGILYIDQVKAPAFLQ</sequence>
<dbReference type="InterPro" id="IPR007815">
    <property type="entry name" value="Emycin_Estase"/>
</dbReference>
<dbReference type="Proteomes" id="UP000266177">
    <property type="component" value="Unassembled WGS sequence"/>
</dbReference>
<dbReference type="Gene3D" id="3.40.1660.10">
    <property type="entry name" value="EreA-like (biosynthetic domain)"/>
    <property type="match status" value="2"/>
</dbReference>
<dbReference type="InterPro" id="IPR052036">
    <property type="entry name" value="Hydrolase/PRTase-associated"/>
</dbReference>
<evidence type="ECO:0000256" key="1">
    <source>
        <dbReference type="SAM" id="SignalP"/>
    </source>
</evidence>
<dbReference type="OrthoDB" id="9810066at2"/>
<dbReference type="GO" id="GO:0046677">
    <property type="term" value="P:response to antibiotic"/>
    <property type="evidence" value="ECO:0007669"/>
    <property type="project" value="InterPro"/>
</dbReference>
<proteinExistence type="predicted"/>
<evidence type="ECO:0000313" key="2">
    <source>
        <dbReference type="EMBL" id="RJG21459.1"/>
    </source>
</evidence>
<comment type="caution">
    <text evidence="2">The sequence shown here is derived from an EMBL/GenBank/DDBJ whole genome shotgun (WGS) entry which is preliminary data.</text>
</comment>
<dbReference type="PANTHER" id="PTHR31299">
    <property type="entry name" value="ESTERASE, PUTATIVE (AFU_ORTHOLOGUE AFUA_1G05850)-RELATED"/>
    <property type="match status" value="1"/>
</dbReference>
<dbReference type="PANTHER" id="PTHR31299:SF0">
    <property type="entry name" value="ESTERASE, PUTATIVE (AFU_ORTHOLOGUE AFUA_1G05850)-RELATED"/>
    <property type="match status" value="1"/>
</dbReference>